<feature type="non-terminal residue" evidence="2">
    <location>
        <position position="227"/>
    </location>
</feature>
<reference evidence="2 4" key="1">
    <citation type="submission" date="2024-02" db="EMBL/GenBank/DDBJ databases">
        <authorList>
            <person name="Chen Y."/>
            <person name="Shah S."/>
            <person name="Dougan E. K."/>
            <person name="Thang M."/>
            <person name="Chan C."/>
        </authorList>
    </citation>
    <scope>NUCLEOTIDE SEQUENCE [LARGE SCALE GENOMIC DNA]</scope>
</reference>
<dbReference type="EMBL" id="CAXAMN010026435">
    <property type="protein sequence ID" value="CAK9102894.1"/>
    <property type="molecule type" value="Genomic_DNA"/>
</dbReference>
<evidence type="ECO:0000313" key="4">
    <source>
        <dbReference type="Proteomes" id="UP001642484"/>
    </source>
</evidence>
<organism evidence="2 4">
    <name type="scientific">Durusdinium trenchii</name>
    <dbReference type="NCBI Taxonomy" id="1381693"/>
    <lineage>
        <taxon>Eukaryota</taxon>
        <taxon>Sar</taxon>
        <taxon>Alveolata</taxon>
        <taxon>Dinophyceae</taxon>
        <taxon>Suessiales</taxon>
        <taxon>Symbiodiniaceae</taxon>
        <taxon>Durusdinium</taxon>
    </lineage>
</organism>
<feature type="region of interest" description="Disordered" evidence="1">
    <location>
        <begin position="127"/>
        <end position="227"/>
    </location>
</feature>
<dbReference type="EMBL" id="CAXAMN010026432">
    <property type="protein sequence ID" value="CAK9102889.1"/>
    <property type="molecule type" value="Genomic_DNA"/>
</dbReference>
<feature type="non-terminal residue" evidence="2">
    <location>
        <position position="1"/>
    </location>
</feature>
<name>A0ABP0RS90_9DINO</name>
<proteinExistence type="predicted"/>
<evidence type="ECO:0000256" key="1">
    <source>
        <dbReference type="SAM" id="MobiDB-lite"/>
    </source>
</evidence>
<sequence>EYAKLGPALQEILNRFQLVEMMSADMRQEEDNKKTASAVYELLQQDEYLAEKMILPEELHTMGFLECTRANFDYLDSVESVRVSGNNHLRALQIFLDITDAALQAVAQHQAQISALEKARKEEAEFMKKEERRLQKQKEDEQKKAEKKAEKEAKKRKAEEAKALAAEAKKRAGPHPDEPQDEEKPKTGSGKARKGKGAGDLSESDHAILRAKLPGRAVPVLRDGKSF</sequence>
<evidence type="ECO:0000313" key="3">
    <source>
        <dbReference type="EMBL" id="CAK9102894.1"/>
    </source>
</evidence>
<protein>
    <submittedName>
        <fullName evidence="2">Uncharacterized protein</fullName>
    </submittedName>
</protein>
<feature type="compositionally biased region" description="Basic and acidic residues" evidence="1">
    <location>
        <begin position="127"/>
        <end position="186"/>
    </location>
</feature>
<gene>
    <name evidence="2" type="ORF">CCMP2556_LOCUS48394</name>
    <name evidence="3" type="ORF">CCMP2556_LOCUS48395</name>
</gene>
<comment type="caution">
    <text evidence="2">The sequence shown here is derived from an EMBL/GenBank/DDBJ whole genome shotgun (WGS) entry which is preliminary data.</text>
</comment>
<evidence type="ECO:0000313" key="2">
    <source>
        <dbReference type="EMBL" id="CAK9102889.1"/>
    </source>
</evidence>
<dbReference type="Proteomes" id="UP001642484">
    <property type="component" value="Unassembled WGS sequence"/>
</dbReference>
<keyword evidence="4" id="KW-1185">Reference proteome</keyword>
<accession>A0ABP0RS90</accession>